<protein>
    <recommendedName>
        <fullName evidence="7">Thiolase N-terminal domain-containing protein</fullName>
    </recommendedName>
</protein>
<keyword evidence="2" id="KW-0808">Transferase</keyword>
<dbReference type="CDD" id="cd00751">
    <property type="entry name" value="thiolase"/>
    <property type="match status" value="1"/>
</dbReference>
<dbReference type="InterPro" id="IPR020613">
    <property type="entry name" value="Thiolase_CS"/>
</dbReference>
<dbReference type="AlphaFoldDB" id="A0A381ZDL4"/>
<dbReference type="InterPro" id="IPR020617">
    <property type="entry name" value="Thiolase_C"/>
</dbReference>
<accession>A0A381ZDL4</accession>
<dbReference type="PANTHER" id="PTHR18919">
    <property type="entry name" value="ACETYL-COA C-ACYLTRANSFERASE"/>
    <property type="match status" value="1"/>
</dbReference>
<dbReference type="Pfam" id="PF02803">
    <property type="entry name" value="Thiolase_C"/>
    <property type="match status" value="1"/>
</dbReference>
<dbReference type="Pfam" id="PF00108">
    <property type="entry name" value="Thiolase_N"/>
    <property type="match status" value="1"/>
</dbReference>
<evidence type="ECO:0000256" key="1">
    <source>
        <dbReference type="ARBA" id="ARBA00010982"/>
    </source>
</evidence>
<dbReference type="InterPro" id="IPR020616">
    <property type="entry name" value="Thiolase_N"/>
</dbReference>
<evidence type="ECO:0000313" key="6">
    <source>
        <dbReference type="EMBL" id="SVA86853.1"/>
    </source>
</evidence>
<name>A0A381ZDL4_9ZZZZ</name>
<dbReference type="FunFam" id="3.40.47.10:FF:000010">
    <property type="entry name" value="Acetyl-CoA acetyltransferase (Thiolase)"/>
    <property type="match status" value="1"/>
</dbReference>
<evidence type="ECO:0000256" key="2">
    <source>
        <dbReference type="ARBA" id="ARBA00022679"/>
    </source>
</evidence>
<sequence>MPNRDVVILSAVRTPIGKYGGSFKDVHPAELGAVAARAAIQNAGIEPSEVDEVWIGHGRQAGSGPNPARQVAFRAGLPDTVVAQTINKACASGLQALASGAQAILLGEADVVLVGGIESMSRMPHMIDSNAARWGHRMGHVTLVDAMYRDGFRCPLSNLIMGETAEVLARQYGITRADSDSYALESQRRAEVAIKAGKFRDEIVPVEVTGRDGETETIDSDEHPRFGLTIESLEKLTPVFDEVEGQPGIVTAGSSSGITDGGAALMLTTTDRAKIMGRVPLAKLSGWASAGVDPRIMGIGPVPAIHKLCQRLDLPVDAFDLVELNEAFAAQVLAVLRDVPINLDRLNVNGGAIALGHPIGCTGSRIVVTLLHEMRRRAAFRGLATLCVSGGMGMALAVERP</sequence>
<dbReference type="GO" id="GO:0016747">
    <property type="term" value="F:acyltransferase activity, transferring groups other than amino-acyl groups"/>
    <property type="evidence" value="ECO:0007669"/>
    <property type="project" value="InterPro"/>
</dbReference>
<organism evidence="6">
    <name type="scientific">marine metagenome</name>
    <dbReference type="NCBI Taxonomy" id="408172"/>
    <lineage>
        <taxon>unclassified sequences</taxon>
        <taxon>metagenomes</taxon>
        <taxon>ecological metagenomes</taxon>
    </lineage>
</organism>
<evidence type="ECO:0008006" key="7">
    <source>
        <dbReference type="Google" id="ProtNLM"/>
    </source>
</evidence>
<comment type="similarity">
    <text evidence="1">Belongs to the thiolase-like superfamily. Thiolase family.</text>
</comment>
<keyword evidence="3" id="KW-0012">Acyltransferase</keyword>
<feature type="domain" description="Thiolase N-terminal" evidence="4">
    <location>
        <begin position="6"/>
        <end position="270"/>
    </location>
</feature>
<reference evidence="6" key="1">
    <citation type="submission" date="2018-05" db="EMBL/GenBank/DDBJ databases">
        <authorList>
            <person name="Lanie J.A."/>
            <person name="Ng W.-L."/>
            <person name="Kazmierczak K.M."/>
            <person name="Andrzejewski T.M."/>
            <person name="Davidsen T.M."/>
            <person name="Wayne K.J."/>
            <person name="Tettelin H."/>
            <person name="Glass J.I."/>
            <person name="Rusch D."/>
            <person name="Podicherti R."/>
            <person name="Tsui H.-C.T."/>
            <person name="Winkler M.E."/>
        </authorList>
    </citation>
    <scope>NUCLEOTIDE SEQUENCE</scope>
</reference>
<dbReference type="PROSITE" id="PS00098">
    <property type="entry name" value="THIOLASE_1"/>
    <property type="match status" value="1"/>
</dbReference>
<feature type="domain" description="Thiolase C-terminal" evidence="5">
    <location>
        <begin position="280"/>
        <end position="400"/>
    </location>
</feature>
<dbReference type="InterPro" id="IPR020615">
    <property type="entry name" value="Thiolase_acyl_enz_int_AS"/>
</dbReference>
<dbReference type="Gene3D" id="3.40.47.10">
    <property type="match status" value="1"/>
</dbReference>
<dbReference type="SUPFAM" id="SSF53901">
    <property type="entry name" value="Thiolase-like"/>
    <property type="match status" value="2"/>
</dbReference>
<dbReference type="PANTHER" id="PTHR18919:SF107">
    <property type="entry name" value="ACETYL-COA ACETYLTRANSFERASE, CYTOSOLIC"/>
    <property type="match status" value="1"/>
</dbReference>
<dbReference type="NCBIfam" id="TIGR01930">
    <property type="entry name" value="AcCoA-C-Actrans"/>
    <property type="match status" value="1"/>
</dbReference>
<gene>
    <name evidence="6" type="ORF">METZ01_LOCUS139707</name>
</gene>
<evidence type="ECO:0000259" key="4">
    <source>
        <dbReference type="Pfam" id="PF00108"/>
    </source>
</evidence>
<evidence type="ECO:0000259" key="5">
    <source>
        <dbReference type="Pfam" id="PF02803"/>
    </source>
</evidence>
<proteinExistence type="inferred from homology"/>
<evidence type="ECO:0000256" key="3">
    <source>
        <dbReference type="ARBA" id="ARBA00023315"/>
    </source>
</evidence>
<dbReference type="InterPro" id="IPR002155">
    <property type="entry name" value="Thiolase"/>
</dbReference>
<dbReference type="PROSITE" id="PS00737">
    <property type="entry name" value="THIOLASE_2"/>
    <property type="match status" value="1"/>
</dbReference>
<dbReference type="InterPro" id="IPR016039">
    <property type="entry name" value="Thiolase-like"/>
</dbReference>
<dbReference type="EMBL" id="UINC01020760">
    <property type="protein sequence ID" value="SVA86853.1"/>
    <property type="molecule type" value="Genomic_DNA"/>
</dbReference>
<dbReference type="PIRSF" id="PIRSF000429">
    <property type="entry name" value="Ac-CoA_Ac_transf"/>
    <property type="match status" value="1"/>
</dbReference>